<keyword evidence="4 12" id="KW-0808">Transferase</keyword>
<feature type="transmembrane region" description="Helical" evidence="9">
    <location>
        <begin position="294"/>
        <end position="310"/>
    </location>
</feature>
<dbReference type="GO" id="GO:0000030">
    <property type="term" value="F:mannosyltransferase activity"/>
    <property type="evidence" value="ECO:0007669"/>
    <property type="project" value="InterPro"/>
</dbReference>
<dbReference type="KEGG" id="app:CAP2UW1_3298"/>
<evidence type="ECO:0000256" key="5">
    <source>
        <dbReference type="ARBA" id="ARBA00022692"/>
    </source>
</evidence>
<feature type="region of interest" description="Disordered" evidence="8">
    <location>
        <begin position="544"/>
        <end position="579"/>
    </location>
</feature>
<dbReference type="PANTHER" id="PTHR33908">
    <property type="entry name" value="MANNOSYLTRANSFERASE YKCB-RELATED"/>
    <property type="match status" value="1"/>
</dbReference>
<dbReference type="GO" id="GO:0016763">
    <property type="term" value="F:pentosyltransferase activity"/>
    <property type="evidence" value="ECO:0007669"/>
    <property type="project" value="TreeGrafter"/>
</dbReference>
<evidence type="ECO:0000259" key="10">
    <source>
        <dbReference type="Pfam" id="PF02366"/>
    </source>
</evidence>
<proteinExistence type="predicted"/>
<evidence type="ECO:0000256" key="8">
    <source>
        <dbReference type="SAM" id="MobiDB-lite"/>
    </source>
</evidence>
<keyword evidence="5 9" id="KW-0812">Transmembrane</keyword>
<reference evidence="12" key="2">
    <citation type="submission" date="2009-09" db="EMBL/GenBank/DDBJ databases">
        <title>Complete sequence of chromosome of Candidatus Accumulibacter phosphatis clade IIA str. UW-1.</title>
        <authorList>
            <consortium name="US DOE Joint Genome Institute"/>
            <person name="Martin H.G."/>
            <person name="Ivanova N."/>
            <person name="Kunin V."/>
            <person name="Warnecke F."/>
            <person name="Barry K."/>
            <person name="He S."/>
            <person name="Salamov A."/>
            <person name="Szeto E."/>
            <person name="Dalin E."/>
            <person name="Pangilinan J.L."/>
            <person name="Lapidus A."/>
            <person name="Lowry S."/>
            <person name="Kyrpides N.C."/>
            <person name="McMahon K.D."/>
            <person name="Hugenholtz P."/>
        </authorList>
    </citation>
    <scope>NUCLEOTIDE SEQUENCE [LARGE SCALE GENOMIC DNA]</scope>
    <source>
        <strain evidence="12">UW-1</strain>
    </source>
</reference>
<dbReference type="InterPro" id="IPR040845">
    <property type="entry name" value="Arnt_C"/>
</dbReference>
<feature type="transmembrane region" description="Helical" evidence="9">
    <location>
        <begin position="206"/>
        <end position="227"/>
    </location>
</feature>
<dbReference type="GO" id="GO:0009103">
    <property type="term" value="P:lipopolysaccharide biosynthetic process"/>
    <property type="evidence" value="ECO:0007669"/>
    <property type="project" value="UniProtKB-ARBA"/>
</dbReference>
<reference evidence="12" key="1">
    <citation type="submission" date="2009-08" db="EMBL/GenBank/DDBJ databases">
        <authorList>
            <consortium name="US DOE Joint Genome Institute"/>
            <person name="Lucas S."/>
            <person name="Copeland A."/>
            <person name="Lapidus A."/>
            <person name="Glavina del Rio T."/>
            <person name="Dalin E."/>
            <person name="Tice H."/>
            <person name="Bruce D."/>
            <person name="Barry K."/>
            <person name="Pitluck S."/>
            <person name="Lowry S."/>
            <person name="Larimer F."/>
            <person name="Land M."/>
            <person name="Hauser L."/>
            <person name="Kyrpides N."/>
            <person name="Ivanova N."/>
            <person name="McMahon K.D."/>
            <person name="Hugenholtz P."/>
        </authorList>
    </citation>
    <scope>NUCLEOTIDE SEQUENCE</scope>
    <source>
        <strain evidence="12">UW-1</strain>
    </source>
</reference>
<protein>
    <submittedName>
        <fullName evidence="12">Glycosyl transferase family 39</fullName>
    </submittedName>
</protein>
<feature type="transmembrane region" description="Helical" evidence="9">
    <location>
        <begin position="256"/>
        <end position="274"/>
    </location>
</feature>
<dbReference type="eggNOG" id="COG1807">
    <property type="taxonomic scope" value="Bacteria"/>
</dbReference>
<feature type="transmembrane region" description="Helical" evidence="9">
    <location>
        <begin position="112"/>
        <end position="130"/>
    </location>
</feature>
<feature type="transmembrane region" description="Helical" evidence="9">
    <location>
        <begin position="316"/>
        <end position="333"/>
    </location>
</feature>
<organism evidence="12">
    <name type="scientific">Accumulibacter regalis</name>
    <dbReference type="NCBI Taxonomy" id="522306"/>
    <lineage>
        <taxon>Bacteria</taxon>
        <taxon>Pseudomonadati</taxon>
        <taxon>Pseudomonadota</taxon>
        <taxon>Betaproteobacteria</taxon>
        <taxon>Candidatus Accumulibacter</taxon>
    </lineage>
</organism>
<dbReference type="STRING" id="522306.CAP2UW1_3298"/>
<keyword evidence="6 9" id="KW-1133">Transmembrane helix</keyword>
<gene>
    <name evidence="12" type="ordered locus">CAP2UW1_3298</name>
</gene>
<evidence type="ECO:0000256" key="3">
    <source>
        <dbReference type="ARBA" id="ARBA00022676"/>
    </source>
</evidence>
<dbReference type="GO" id="GO:0010041">
    <property type="term" value="P:response to iron(III) ion"/>
    <property type="evidence" value="ECO:0007669"/>
    <property type="project" value="TreeGrafter"/>
</dbReference>
<sequence length="579" mass="64096" precursor="true">MSRRVTWLLWIVLAAVWFGTLGQRALTRPDEGRYAEIPREMAVSGDWLTPRLNDIKYFEKPALQYWATAAGFKVFADNEWTARLWPALTGFFSIVLVWWTGRRLWGAQAGHLAAAILASSLLFVGMGHILTLDMGLSFFLQVAWTGCLFAQQEDRLTSRRWMLLAWAGLALAVLSKGIVALVLTGATLVGYTLLNRDTSPWRRLSPLAGLALFLIVAAPWFVAVSVANPEFPHFFFIHEHFERFLSTVHRRDEPPWFFLAVYSLGALPWTLLLLQAVPRAWSRGVARTFSPERFVLLWVLTTFAFFNVSGSKMAPYILPIFPALALLGGRHVTDLSRRAWLIHLALLAVVALAGLVLAPRTMDLVGQEYTPAMLQGVATWLSGAAAVFLVAIMGAAALVWRHRQAAAAIVLAVGGCLGSSALLLGHDHLSPYTSTRDLAAQALPRIKPGLPFYSVLSYEQTLPFYLKRTLTLVANQNEMDFGLEHEPQKWIPTVDEFKARWREDRGAYAVMKIDVFEKLLAEGLPMAEIARNRRYVIAEKISTPSAPRSSEGCATAVSGAPSPSANPSLGERACDGAIR</sequence>
<evidence type="ECO:0000256" key="1">
    <source>
        <dbReference type="ARBA" id="ARBA00004651"/>
    </source>
</evidence>
<dbReference type="HOGENOM" id="CLU_019200_0_0_4"/>
<dbReference type="Pfam" id="PF02366">
    <property type="entry name" value="PMT"/>
    <property type="match status" value="1"/>
</dbReference>
<dbReference type="AlphaFoldDB" id="C7RII9"/>
<evidence type="ECO:0000313" key="12">
    <source>
        <dbReference type="EMBL" id="ACV36563.1"/>
    </source>
</evidence>
<feature type="transmembrane region" description="Helical" evidence="9">
    <location>
        <begin position="406"/>
        <end position="425"/>
    </location>
</feature>
<dbReference type="PANTHER" id="PTHR33908:SF3">
    <property type="entry name" value="UNDECAPRENYL PHOSPHATE-ALPHA-4-AMINO-4-DEOXY-L-ARABINOSE ARABINOSYL TRANSFERASE"/>
    <property type="match status" value="1"/>
</dbReference>
<dbReference type="EMBL" id="CP001715">
    <property type="protein sequence ID" value="ACV36563.1"/>
    <property type="molecule type" value="Genomic_DNA"/>
</dbReference>
<keyword evidence="3" id="KW-0328">Glycosyltransferase</keyword>
<dbReference type="GO" id="GO:0005886">
    <property type="term" value="C:plasma membrane"/>
    <property type="evidence" value="ECO:0007669"/>
    <property type="project" value="UniProtKB-SubCell"/>
</dbReference>
<evidence type="ECO:0000259" key="11">
    <source>
        <dbReference type="Pfam" id="PF18583"/>
    </source>
</evidence>
<feature type="transmembrane region" description="Helical" evidence="9">
    <location>
        <begin position="340"/>
        <end position="358"/>
    </location>
</feature>
<dbReference type="InterPro" id="IPR050297">
    <property type="entry name" value="LipidA_mod_glycosyltrf_83"/>
</dbReference>
<dbReference type="Pfam" id="PF18583">
    <property type="entry name" value="Arnt_C"/>
    <property type="match status" value="1"/>
</dbReference>
<evidence type="ECO:0000256" key="2">
    <source>
        <dbReference type="ARBA" id="ARBA00022475"/>
    </source>
</evidence>
<accession>C7RII9</accession>
<feature type="domain" description="ArnT-like N-terminal" evidence="10">
    <location>
        <begin position="13"/>
        <end position="234"/>
    </location>
</feature>
<feature type="transmembrane region" description="Helical" evidence="9">
    <location>
        <begin position="378"/>
        <end position="399"/>
    </location>
</feature>
<keyword evidence="2" id="KW-1003">Cell membrane</keyword>
<evidence type="ECO:0000256" key="4">
    <source>
        <dbReference type="ARBA" id="ARBA00022679"/>
    </source>
</evidence>
<dbReference type="InterPro" id="IPR003342">
    <property type="entry name" value="ArnT-like_N"/>
</dbReference>
<evidence type="ECO:0000256" key="7">
    <source>
        <dbReference type="ARBA" id="ARBA00023136"/>
    </source>
</evidence>
<feature type="transmembrane region" description="Helical" evidence="9">
    <location>
        <begin position="82"/>
        <end position="100"/>
    </location>
</feature>
<dbReference type="GO" id="GO:0006493">
    <property type="term" value="P:protein O-linked glycosylation"/>
    <property type="evidence" value="ECO:0007669"/>
    <property type="project" value="InterPro"/>
</dbReference>
<feature type="domain" description="Aminoarabinose transferase C-terminal" evidence="11">
    <location>
        <begin position="439"/>
        <end position="539"/>
    </location>
</feature>
<keyword evidence="7 9" id="KW-0472">Membrane</keyword>
<feature type="transmembrane region" description="Helical" evidence="9">
    <location>
        <begin position="163"/>
        <end position="194"/>
    </location>
</feature>
<evidence type="ECO:0000256" key="6">
    <source>
        <dbReference type="ARBA" id="ARBA00022989"/>
    </source>
</evidence>
<comment type="subcellular location">
    <subcellularLocation>
        <location evidence="1">Cell membrane</location>
        <topology evidence="1">Multi-pass membrane protein</topology>
    </subcellularLocation>
</comment>
<dbReference type="CAZy" id="GT83">
    <property type="family name" value="Glycosyltransferase Family 83"/>
</dbReference>
<evidence type="ECO:0000256" key="9">
    <source>
        <dbReference type="SAM" id="Phobius"/>
    </source>
</evidence>
<name>C7RII9_ACCRE</name>